<name>A0A4R5DKY8_9BACT</name>
<dbReference type="OrthoDB" id="945475at2"/>
<keyword evidence="2" id="KW-1185">Reference proteome</keyword>
<dbReference type="AlphaFoldDB" id="A0A4R5DKY8"/>
<dbReference type="Proteomes" id="UP000294850">
    <property type="component" value="Unassembled WGS sequence"/>
</dbReference>
<accession>A0A4R5DKY8</accession>
<evidence type="ECO:0000313" key="1">
    <source>
        <dbReference type="EMBL" id="TDE14739.1"/>
    </source>
</evidence>
<comment type="caution">
    <text evidence="1">The sequence shown here is derived from an EMBL/GenBank/DDBJ whole genome shotgun (WGS) entry which is preliminary data.</text>
</comment>
<proteinExistence type="predicted"/>
<protein>
    <submittedName>
        <fullName evidence="1">Uncharacterized protein</fullName>
    </submittedName>
</protein>
<dbReference type="RefSeq" id="WP_131959323.1">
    <property type="nucleotide sequence ID" value="NZ_SMFL01000005.1"/>
</dbReference>
<sequence>MIRKPINARALAPDPNKSLFKFKLSWLDPALQGQVKIQTWYSYDYNTEREAFPHGLDKELRSQWKQLLALCYKHAELYDFVKWLRPYRQGKGLDLYLPNWPELAALMPVLENKYGWQLLEAYGQSCGFETLSFQTVSRSYPRQPGHSPGRVDFRQFYGFGYFHRNNFIVSSLVSGKLLKVDIYDNLMYHSENFLDSLGSVRPAND</sequence>
<evidence type="ECO:0000313" key="2">
    <source>
        <dbReference type="Proteomes" id="UP000294850"/>
    </source>
</evidence>
<reference evidence="1 2" key="1">
    <citation type="submission" date="2019-03" db="EMBL/GenBank/DDBJ databases">
        <title>Dyadobacter AR-3-6 sp. nov., isolated from arctic soil.</title>
        <authorList>
            <person name="Chaudhary D.K."/>
        </authorList>
    </citation>
    <scope>NUCLEOTIDE SEQUENCE [LARGE SCALE GENOMIC DNA]</scope>
    <source>
        <strain evidence="1 2">AR-3-6</strain>
    </source>
</reference>
<gene>
    <name evidence="1" type="ORF">E0F88_16260</name>
</gene>
<dbReference type="EMBL" id="SMFL01000005">
    <property type="protein sequence ID" value="TDE14739.1"/>
    <property type="molecule type" value="Genomic_DNA"/>
</dbReference>
<organism evidence="1 2">
    <name type="scientific">Dyadobacter psychrotolerans</name>
    <dbReference type="NCBI Taxonomy" id="2541721"/>
    <lineage>
        <taxon>Bacteria</taxon>
        <taxon>Pseudomonadati</taxon>
        <taxon>Bacteroidota</taxon>
        <taxon>Cytophagia</taxon>
        <taxon>Cytophagales</taxon>
        <taxon>Spirosomataceae</taxon>
        <taxon>Dyadobacter</taxon>
    </lineage>
</organism>